<comment type="caution">
    <text evidence="4">The sequence shown here is derived from an EMBL/GenBank/DDBJ whole genome shotgun (WGS) entry which is preliminary data.</text>
</comment>
<dbReference type="RefSeq" id="WP_322448848.1">
    <property type="nucleotide sequence ID" value="NZ_JAXOFX010000028.1"/>
</dbReference>
<keyword evidence="5" id="KW-1185">Reference proteome</keyword>
<dbReference type="InterPro" id="IPR001509">
    <property type="entry name" value="Epimerase_deHydtase"/>
</dbReference>
<evidence type="ECO:0000313" key="4">
    <source>
        <dbReference type="EMBL" id="MDZ5474565.1"/>
    </source>
</evidence>
<name>A0ABU5J5D4_9BACI</name>
<dbReference type="CDD" id="cd05242">
    <property type="entry name" value="SDR_a8"/>
    <property type="match status" value="1"/>
</dbReference>
<dbReference type="PANTHER" id="PTHR11092">
    <property type="entry name" value="SUGAR NUCLEOTIDE EPIMERASE RELATED"/>
    <property type="match status" value="1"/>
</dbReference>
<dbReference type="Pfam" id="PF01370">
    <property type="entry name" value="Epimerase"/>
    <property type="match status" value="1"/>
</dbReference>
<reference evidence="4 5" key="1">
    <citation type="submission" date="2023-11" db="EMBL/GenBank/DDBJ databases">
        <title>Bacillus jintuensis, isolated from a mudflat on the Beibu Gulf coast.</title>
        <authorList>
            <person name="Li M."/>
        </authorList>
    </citation>
    <scope>NUCLEOTIDE SEQUENCE [LARGE SCALE GENOMIC DNA]</scope>
    <source>
        <strain evidence="4 5">31A1R</strain>
    </source>
</reference>
<gene>
    <name evidence="4" type="ORF">SM124_23085</name>
</gene>
<dbReference type="NCBIfam" id="TIGR01777">
    <property type="entry name" value="yfcH"/>
    <property type="match status" value="1"/>
</dbReference>
<protein>
    <submittedName>
        <fullName evidence="4">TIGR01777 family oxidoreductase</fullName>
    </submittedName>
</protein>
<organism evidence="4 5">
    <name type="scientific">Robertmurraya mangrovi</name>
    <dbReference type="NCBI Taxonomy" id="3098077"/>
    <lineage>
        <taxon>Bacteria</taxon>
        <taxon>Bacillati</taxon>
        <taxon>Bacillota</taxon>
        <taxon>Bacilli</taxon>
        <taxon>Bacillales</taxon>
        <taxon>Bacillaceae</taxon>
        <taxon>Robertmurraya</taxon>
    </lineage>
</organism>
<comment type="similarity">
    <text evidence="1">Belongs to the NAD(P)-dependent epimerase/dehydratase family. SDR39U1 subfamily.</text>
</comment>
<dbReference type="Proteomes" id="UP001290455">
    <property type="component" value="Unassembled WGS sequence"/>
</dbReference>
<feature type="domain" description="NAD-dependent epimerase/dehydratase" evidence="2">
    <location>
        <begin position="4"/>
        <end position="217"/>
    </location>
</feature>
<dbReference type="Pfam" id="PF08338">
    <property type="entry name" value="DUF1731"/>
    <property type="match status" value="1"/>
</dbReference>
<accession>A0ABU5J5D4</accession>
<dbReference type="InterPro" id="IPR013549">
    <property type="entry name" value="DUF1731"/>
</dbReference>
<dbReference type="InterPro" id="IPR036291">
    <property type="entry name" value="NAD(P)-bd_dom_sf"/>
</dbReference>
<sequence length="301" mass="33254">MRVAIAGGTGFVGESLTGELVKQGHEVFILTRKKKESNSKNVSYIKWLNDGDHPAKDLREIDAIINLAGESINSGRWTEERKNRILNSRIRATEEILKIIKNLAITPKVLINASAVGYYGTSLNNTFTETSPSQGNDFLATTVKAWEQKAAEAAQHNVRTVFCRFGIILDKNEGALPRIALPYQLFAGGTVGSGEQWVSWIHLKDVIQGILFALENENLIGPVNFTAPKPLTMKEFGKTLGTVLNRPHWIPAPSFALKLLLGEMSTLVLEGQKVLPNKLLEAGYHFQFPELETALSNIYGK</sequence>
<evidence type="ECO:0000313" key="5">
    <source>
        <dbReference type="Proteomes" id="UP001290455"/>
    </source>
</evidence>
<proteinExistence type="inferred from homology"/>
<dbReference type="PANTHER" id="PTHR11092:SF0">
    <property type="entry name" value="EPIMERASE FAMILY PROTEIN SDR39U1"/>
    <property type="match status" value="1"/>
</dbReference>
<evidence type="ECO:0000259" key="2">
    <source>
        <dbReference type="Pfam" id="PF01370"/>
    </source>
</evidence>
<dbReference type="SUPFAM" id="SSF51735">
    <property type="entry name" value="NAD(P)-binding Rossmann-fold domains"/>
    <property type="match status" value="1"/>
</dbReference>
<evidence type="ECO:0000259" key="3">
    <source>
        <dbReference type="Pfam" id="PF08338"/>
    </source>
</evidence>
<dbReference type="InterPro" id="IPR010099">
    <property type="entry name" value="SDR39U1"/>
</dbReference>
<evidence type="ECO:0000256" key="1">
    <source>
        <dbReference type="ARBA" id="ARBA00009353"/>
    </source>
</evidence>
<feature type="domain" description="DUF1731" evidence="3">
    <location>
        <begin position="252"/>
        <end position="298"/>
    </location>
</feature>
<dbReference type="EMBL" id="JAXOFX010000028">
    <property type="protein sequence ID" value="MDZ5474565.1"/>
    <property type="molecule type" value="Genomic_DNA"/>
</dbReference>
<dbReference type="Gene3D" id="3.40.50.720">
    <property type="entry name" value="NAD(P)-binding Rossmann-like Domain"/>
    <property type="match status" value="1"/>
</dbReference>